<evidence type="ECO:0000256" key="5">
    <source>
        <dbReference type="ARBA" id="ARBA00022801"/>
    </source>
</evidence>
<evidence type="ECO:0000256" key="2">
    <source>
        <dbReference type="ARBA" id="ARBA00006897"/>
    </source>
</evidence>
<comment type="caution">
    <text evidence="14">The sequence shown here is derived from an EMBL/GenBank/DDBJ whole genome shotgun (WGS) entry which is preliminary data.</text>
</comment>
<dbReference type="OrthoDB" id="271604at2759"/>
<comment type="similarity">
    <text evidence="2">Belongs to the peptidase U48 family.</text>
</comment>
<reference evidence="14 15" key="1">
    <citation type="journal article" date="2018" name="BMC Genomics">
        <title>Genomic comparison of Trypanosoma conorhini and Trypanosoma rangeli to Trypanosoma cruzi strains of high and low virulence.</title>
        <authorList>
            <person name="Bradwell K.R."/>
            <person name="Koparde V.N."/>
            <person name="Matveyev A.V."/>
            <person name="Serrano M.G."/>
            <person name="Alves J.M."/>
            <person name="Parikh H."/>
            <person name="Huang B."/>
            <person name="Lee V."/>
            <person name="Espinosa-Alvarez O."/>
            <person name="Ortiz P.A."/>
            <person name="Costa-Martins A.G."/>
            <person name="Teixeira M.M."/>
            <person name="Buck G.A."/>
        </authorList>
    </citation>
    <scope>NUCLEOTIDE SEQUENCE [LARGE SCALE GENOMIC DNA]</scope>
    <source>
        <strain evidence="14 15">025E</strain>
    </source>
</reference>
<evidence type="ECO:0000256" key="12">
    <source>
        <dbReference type="SAM" id="SignalP"/>
    </source>
</evidence>
<dbReference type="Pfam" id="PF02517">
    <property type="entry name" value="Rce1-like"/>
    <property type="match status" value="1"/>
</dbReference>
<dbReference type="GeneID" id="40316020"/>
<evidence type="ECO:0000256" key="6">
    <source>
        <dbReference type="ARBA" id="ARBA00022824"/>
    </source>
</evidence>
<dbReference type="GO" id="GO:0005789">
    <property type="term" value="C:endoplasmic reticulum membrane"/>
    <property type="evidence" value="ECO:0007669"/>
    <property type="project" value="UniProtKB-SubCell"/>
</dbReference>
<feature type="signal peptide" evidence="12">
    <location>
        <begin position="1"/>
        <end position="20"/>
    </location>
</feature>
<feature type="chain" id="PRO_5018540542" description="intramembrane prenyl-peptidase Rce1" evidence="12">
    <location>
        <begin position="21"/>
        <end position="299"/>
    </location>
</feature>
<dbReference type="AlphaFoldDB" id="A0A3R7NP65"/>
<name>A0A3R7NP65_9TRYP</name>
<comment type="subcellular location">
    <subcellularLocation>
        <location evidence="1">Endoplasmic reticulum membrane</location>
        <topology evidence="1">Multi-pass membrane protein</topology>
    </subcellularLocation>
</comment>
<sequence>MTDIALCALLSGGFVGSVYAWPKERQFARRCVRDLKAASGDEVHCVVRDAPSTIRRRAVSFVGATGASMLLLEHLLRRQPSDCRPLWGSSLLRHAVCPEGTISQSLALVAKTGVATLLLFSGPLVEGARFPRWSATDPVIFLRNYVLAPVGEEIFFRALLLHLLRRRSAATSIAVSSVLFALCHSHHIFSMAAEEYRSASELGEPEAESRVYWKRALERLAGVFGCTLAYGLLSGYYYTTVCAKNLLATILSHALCNMLGAPPLRFLCEGPAQQRLARAAVYVAGAVAWAVLLSKRARR</sequence>
<dbReference type="PANTHER" id="PTHR13046:SF0">
    <property type="entry name" value="CAAX PRENYL PROTEASE 2"/>
    <property type="match status" value="1"/>
</dbReference>
<evidence type="ECO:0000259" key="13">
    <source>
        <dbReference type="Pfam" id="PF02517"/>
    </source>
</evidence>
<proteinExistence type="inferred from homology"/>
<feature type="domain" description="CAAX prenyl protease 2/Lysostaphin resistance protein A-like" evidence="13">
    <location>
        <begin position="138"/>
        <end position="258"/>
    </location>
</feature>
<dbReference type="EC" id="3.4.26.1" evidence="10"/>
<organism evidence="14 15">
    <name type="scientific">Trypanosoma conorhini</name>
    <dbReference type="NCBI Taxonomy" id="83891"/>
    <lineage>
        <taxon>Eukaryota</taxon>
        <taxon>Discoba</taxon>
        <taxon>Euglenozoa</taxon>
        <taxon>Kinetoplastea</taxon>
        <taxon>Metakinetoplastina</taxon>
        <taxon>Trypanosomatida</taxon>
        <taxon>Trypanosomatidae</taxon>
        <taxon>Trypanosoma</taxon>
    </lineage>
</organism>
<evidence type="ECO:0000256" key="9">
    <source>
        <dbReference type="ARBA" id="ARBA00047280"/>
    </source>
</evidence>
<keyword evidence="4 11" id="KW-0812">Transmembrane</keyword>
<dbReference type="GO" id="GO:0004222">
    <property type="term" value="F:metalloendopeptidase activity"/>
    <property type="evidence" value="ECO:0007669"/>
    <property type="project" value="InterPro"/>
</dbReference>
<keyword evidence="12" id="KW-0732">Signal</keyword>
<dbReference type="Proteomes" id="UP000284403">
    <property type="component" value="Unassembled WGS sequence"/>
</dbReference>
<evidence type="ECO:0000313" key="15">
    <source>
        <dbReference type="Proteomes" id="UP000284403"/>
    </source>
</evidence>
<comment type="catalytic activity">
    <reaction evidence="9">
        <text>Hydrolyzes the peptide bond -P2-(S-farnesyl or geranylgeranyl)C-P1'-P2'-P3'-COOH where P1' and P2' are amino acids with aliphatic sidechains and P3' is any C-terminal residue.</text>
        <dbReference type="EC" id="3.4.26.1"/>
    </reaction>
</comment>
<feature type="transmembrane region" description="Helical" evidence="11">
    <location>
        <begin position="276"/>
        <end position="293"/>
    </location>
</feature>
<accession>A0A3R7NP65</accession>
<evidence type="ECO:0000256" key="8">
    <source>
        <dbReference type="ARBA" id="ARBA00023136"/>
    </source>
</evidence>
<keyword evidence="3 14" id="KW-0645">Protease</keyword>
<keyword evidence="6" id="KW-0256">Endoplasmic reticulum</keyword>
<evidence type="ECO:0000256" key="7">
    <source>
        <dbReference type="ARBA" id="ARBA00022989"/>
    </source>
</evidence>
<keyword evidence="15" id="KW-1185">Reference proteome</keyword>
<keyword evidence="8 11" id="KW-0472">Membrane</keyword>
<protein>
    <recommendedName>
        <fullName evidence="10">intramembrane prenyl-peptidase Rce1</fullName>
        <ecNumber evidence="10">3.4.26.1</ecNumber>
    </recommendedName>
</protein>
<dbReference type="InterPro" id="IPR039731">
    <property type="entry name" value="Rce1"/>
</dbReference>
<evidence type="ECO:0000256" key="10">
    <source>
        <dbReference type="ARBA" id="ARBA00049729"/>
    </source>
</evidence>
<dbReference type="GO" id="GO:0071586">
    <property type="term" value="P:CAAX-box protein processing"/>
    <property type="evidence" value="ECO:0007669"/>
    <property type="project" value="InterPro"/>
</dbReference>
<keyword evidence="7 11" id="KW-1133">Transmembrane helix</keyword>
<evidence type="ECO:0000256" key="3">
    <source>
        <dbReference type="ARBA" id="ARBA00022670"/>
    </source>
</evidence>
<evidence type="ECO:0000256" key="1">
    <source>
        <dbReference type="ARBA" id="ARBA00004477"/>
    </source>
</evidence>
<evidence type="ECO:0000313" key="14">
    <source>
        <dbReference type="EMBL" id="RNF24894.1"/>
    </source>
</evidence>
<dbReference type="InterPro" id="IPR003675">
    <property type="entry name" value="Rce1/LyrA-like_dom"/>
</dbReference>
<feature type="transmembrane region" description="Helical" evidence="11">
    <location>
        <begin position="220"/>
        <end position="239"/>
    </location>
</feature>
<dbReference type="RefSeq" id="XP_029230580.1">
    <property type="nucleotide sequence ID" value="XM_029369335.1"/>
</dbReference>
<evidence type="ECO:0000256" key="11">
    <source>
        <dbReference type="SAM" id="Phobius"/>
    </source>
</evidence>
<dbReference type="EMBL" id="MKKU01000093">
    <property type="protein sequence ID" value="RNF24894.1"/>
    <property type="molecule type" value="Genomic_DNA"/>
</dbReference>
<keyword evidence="5 14" id="KW-0378">Hydrolase</keyword>
<gene>
    <name evidence="14" type="ORF">Tco025E_02409</name>
</gene>
<dbReference type="PANTHER" id="PTHR13046">
    <property type="entry name" value="PROTEASE U48 CAAX PRENYL PROTEASE RCE1"/>
    <property type="match status" value="1"/>
</dbReference>
<evidence type="ECO:0000256" key="4">
    <source>
        <dbReference type="ARBA" id="ARBA00022692"/>
    </source>
</evidence>